<evidence type="ECO:0008006" key="8">
    <source>
        <dbReference type="Google" id="ProtNLM"/>
    </source>
</evidence>
<gene>
    <name evidence="6" type="ORF">JJB07_20925</name>
</gene>
<protein>
    <recommendedName>
        <fullName evidence="8">Carrier domain-containing protein</fullName>
    </recommendedName>
</protein>
<evidence type="ECO:0000256" key="3">
    <source>
        <dbReference type="ARBA" id="ARBA00022679"/>
    </source>
</evidence>
<sequence>MEQLLRLILESATTGKMDRDAAVQALQLLRQGEKATSTSREDRDQDRDIAIIGLAADLPGAESLDDFYENLRSGLDAVRSFPEERRADIDRYLRFLGTSQEEMRYTDGAYLPRIDEFDPAFFRLSPKEASLMDPNQRLFLQTAWHALEDAGYGGEQLSGSSTGVYVGFSDNVKDSYQRMVLDAEPNSVPQSIAGNLSSILPTRLSYALNLKGPTMVVDTACSASLVALHLACQGLRNGDCDLALAGSIKLHTVPLASGNFKLGMESSDERTRAFHDGSDGTGIGEGSIAVVLKPLRAALRDRDQIYGVIKGSAINQDGASMSITAPNPASQTQVLVKAWEAAGIHPESLSYIEAHGTGTELGDPIEINALRGAFSRFTERVQFCGIGSVKPNIGHLYEAAGLASVVKAVLMFKNRELLPTQHVGRPNRHIDFVDSPFYLNTKLRPWEPAFETGAPRRMGISSFGFSGTNCHVVLEEPPVVAESSEHAGSFVLPISAKTQSALQKLLAAYRDVLQKNHPLRDLCYTAQTGRGHYEHRVALVFRNREQLKALFEQEMAAGQVYGEADEQELQLAKSYTEGLDVQWKDLYSTVPSKVSLPLYPFARQRCWVQIPDQGGQTRTLSSSAVETSQPEKEIRLQASSESTPTEMELLVARIWGEALGIDEFDVQDNYYELGGDSVMGIRIIHRINEVTGLELPAREYLNHLTIESFARYLESLRKEVS</sequence>
<dbReference type="EMBL" id="JAEQNB010000008">
    <property type="protein sequence ID" value="MBL0389060.1"/>
    <property type="molecule type" value="Genomic_DNA"/>
</dbReference>
<dbReference type="Gene3D" id="3.40.47.10">
    <property type="match status" value="1"/>
</dbReference>
<dbReference type="InterPro" id="IPR006162">
    <property type="entry name" value="Ppantetheine_attach_site"/>
</dbReference>
<keyword evidence="3" id="KW-0808">Transferase</keyword>
<keyword evidence="7" id="KW-1185">Reference proteome</keyword>
<dbReference type="SUPFAM" id="SSF47336">
    <property type="entry name" value="ACP-like"/>
    <property type="match status" value="1"/>
</dbReference>
<dbReference type="InterPro" id="IPR016039">
    <property type="entry name" value="Thiolase-like"/>
</dbReference>
<evidence type="ECO:0000256" key="2">
    <source>
        <dbReference type="ARBA" id="ARBA00022553"/>
    </source>
</evidence>
<dbReference type="PANTHER" id="PTHR43775:SF37">
    <property type="entry name" value="SI:DKEY-61P9.11"/>
    <property type="match status" value="1"/>
</dbReference>
<accession>A0ABS1JFR4</accession>
<name>A0ABS1JFR4_9BACL</name>
<dbReference type="InterPro" id="IPR020806">
    <property type="entry name" value="PKS_PP-bd"/>
</dbReference>
<evidence type="ECO:0000313" key="7">
    <source>
        <dbReference type="Proteomes" id="UP000602284"/>
    </source>
</evidence>
<dbReference type="PROSITE" id="PS50075">
    <property type="entry name" value="CARRIER"/>
    <property type="match status" value="1"/>
</dbReference>
<organism evidence="6 7">
    <name type="scientific">Tumebacillus amylolyticus</name>
    <dbReference type="NCBI Taxonomy" id="2801339"/>
    <lineage>
        <taxon>Bacteria</taxon>
        <taxon>Bacillati</taxon>
        <taxon>Bacillota</taxon>
        <taxon>Bacilli</taxon>
        <taxon>Bacillales</taxon>
        <taxon>Alicyclobacillaceae</taxon>
        <taxon>Tumebacillus</taxon>
    </lineage>
</organism>
<feature type="domain" description="Ketosynthase family 3 (KS3)" evidence="5">
    <location>
        <begin position="46"/>
        <end position="476"/>
    </location>
</feature>
<dbReference type="Proteomes" id="UP000602284">
    <property type="component" value="Unassembled WGS sequence"/>
</dbReference>
<dbReference type="Pfam" id="PF00109">
    <property type="entry name" value="ketoacyl-synt"/>
    <property type="match status" value="1"/>
</dbReference>
<dbReference type="Gene3D" id="1.10.1240.100">
    <property type="match status" value="1"/>
</dbReference>
<dbReference type="PROSITE" id="PS00606">
    <property type="entry name" value="KS3_1"/>
    <property type="match status" value="1"/>
</dbReference>
<dbReference type="SMART" id="SM00825">
    <property type="entry name" value="PKS_KS"/>
    <property type="match status" value="1"/>
</dbReference>
<evidence type="ECO:0000259" key="5">
    <source>
        <dbReference type="PROSITE" id="PS52004"/>
    </source>
</evidence>
<dbReference type="InterPro" id="IPR014030">
    <property type="entry name" value="Ketoacyl_synth_N"/>
</dbReference>
<dbReference type="InterPro" id="IPR050091">
    <property type="entry name" value="PKS_NRPS_Biosynth_Enz"/>
</dbReference>
<dbReference type="InterPro" id="IPR020841">
    <property type="entry name" value="PKS_Beta-ketoAc_synthase_dom"/>
</dbReference>
<dbReference type="InterPro" id="IPR014031">
    <property type="entry name" value="Ketoacyl_synth_C"/>
</dbReference>
<reference evidence="6 7" key="1">
    <citation type="submission" date="2021-01" db="EMBL/GenBank/DDBJ databases">
        <title>Tumebacillus sp. strain ITR2 16S ribosomal RNA gene Genome sequencing and assembly.</title>
        <authorList>
            <person name="Kang M."/>
        </authorList>
    </citation>
    <scope>NUCLEOTIDE SEQUENCE [LARGE SCALE GENOMIC DNA]</scope>
    <source>
        <strain evidence="6 7">ITR2</strain>
    </source>
</reference>
<dbReference type="Pfam" id="PF22621">
    <property type="entry name" value="CurL-like_PKS_C"/>
    <property type="match status" value="1"/>
</dbReference>
<dbReference type="InterPro" id="IPR036736">
    <property type="entry name" value="ACP-like_sf"/>
</dbReference>
<dbReference type="SMART" id="SM00823">
    <property type="entry name" value="PKS_PP"/>
    <property type="match status" value="1"/>
</dbReference>
<dbReference type="Pfam" id="PF02801">
    <property type="entry name" value="Ketoacyl-synt_C"/>
    <property type="match status" value="1"/>
</dbReference>
<evidence type="ECO:0000313" key="6">
    <source>
        <dbReference type="EMBL" id="MBL0389060.1"/>
    </source>
</evidence>
<keyword evidence="1" id="KW-0596">Phosphopantetheine</keyword>
<dbReference type="CDD" id="cd00833">
    <property type="entry name" value="PKS"/>
    <property type="match status" value="1"/>
</dbReference>
<dbReference type="InterPro" id="IPR009081">
    <property type="entry name" value="PP-bd_ACP"/>
</dbReference>
<dbReference type="InterPro" id="IPR018201">
    <property type="entry name" value="Ketoacyl_synth_AS"/>
</dbReference>
<evidence type="ECO:0000259" key="4">
    <source>
        <dbReference type="PROSITE" id="PS50075"/>
    </source>
</evidence>
<dbReference type="Gene3D" id="1.10.1200.10">
    <property type="entry name" value="ACP-like"/>
    <property type="match status" value="1"/>
</dbReference>
<dbReference type="Pfam" id="PF00550">
    <property type="entry name" value="PP-binding"/>
    <property type="match status" value="1"/>
</dbReference>
<comment type="caution">
    <text evidence="6">The sequence shown here is derived from an EMBL/GenBank/DDBJ whole genome shotgun (WGS) entry which is preliminary data.</text>
</comment>
<feature type="domain" description="Carrier" evidence="4">
    <location>
        <begin position="642"/>
        <end position="717"/>
    </location>
</feature>
<dbReference type="RefSeq" id="WP_201638055.1">
    <property type="nucleotide sequence ID" value="NZ_JAEQNB010000008.1"/>
</dbReference>
<dbReference type="PROSITE" id="PS00012">
    <property type="entry name" value="PHOSPHOPANTETHEINE"/>
    <property type="match status" value="1"/>
</dbReference>
<dbReference type="SUPFAM" id="SSF53901">
    <property type="entry name" value="Thiolase-like"/>
    <property type="match status" value="1"/>
</dbReference>
<proteinExistence type="predicted"/>
<keyword evidence="2" id="KW-0597">Phosphoprotein</keyword>
<evidence type="ECO:0000256" key="1">
    <source>
        <dbReference type="ARBA" id="ARBA00022450"/>
    </source>
</evidence>
<dbReference type="PANTHER" id="PTHR43775">
    <property type="entry name" value="FATTY ACID SYNTHASE"/>
    <property type="match status" value="1"/>
</dbReference>
<dbReference type="PROSITE" id="PS52004">
    <property type="entry name" value="KS3_2"/>
    <property type="match status" value="1"/>
</dbReference>